<accession>A0A1F6U641</accession>
<dbReference type="EMBL" id="MFTC01000006">
    <property type="protein sequence ID" value="OGI52818.1"/>
    <property type="molecule type" value="Genomic_DNA"/>
</dbReference>
<dbReference type="InterPro" id="IPR007460">
    <property type="entry name" value="BrnT_toxin"/>
</dbReference>
<dbReference type="InterPro" id="IPR038573">
    <property type="entry name" value="BrnT_sf"/>
</dbReference>
<name>A0A1F6U641_9PROT</name>
<reference evidence="1 2" key="1">
    <citation type="journal article" date="2016" name="Nat. Commun.">
        <title>Thousands of microbial genomes shed light on interconnected biogeochemical processes in an aquifer system.</title>
        <authorList>
            <person name="Anantharaman K."/>
            <person name="Brown C.T."/>
            <person name="Hug L.A."/>
            <person name="Sharon I."/>
            <person name="Castelle C.J."/>
            <person name="Probst A.J."/>
            <person name="Thomas B.C."/>
            <person name="Singh A."/>
            <person name="Wilkins M.J."/>
            <person name="Karaoz U."/>
            <person name="Brodie E.L."/>
            <person name="Williams K.H."/>
            <person name="Hubbard S.S."/>
            <person name="Banfield J.F."/>
        </authorList>
    </citation>
    <scope>NUCLEOTIDE SEQUENCE [LARGE SCALE GENOMIC DNA]</scope>
</reference>
<evidence type="ECO:0000313" key="1">
    <source>
        <dbReference type="EMBL" id="OGI52818.1"/>
    </source>
</evidence>
<dbReference type="AlphaFoldDB" id="A0A1F6U641"/>
<evidence type="ECO:0008006" key="3">
    <source>
        <dbReference type="Google" id="ProtNLM"/>
    </source>
</evidence>
<protein>
    <recommendedName>
        <fullName evidence="3">BrnT family toxin</fullName>
    </recommendedName>
</protein>
<dbReference type="Proteomes" id="UP000179037">
    <property type="component" value="Unassembled WGS sequence"/>
</dbReference>
<dbReference type="Pfam" id="PF04365">
    <property type="entry name" value="BrnT_toxin"/>
    <property type="match status" value="1"/>
</dbReference>
<organism evidence="1 2">
    <name type="scientific">Candidatus Muproteobacteria bacterium RIFCSPLOWO2_01_FULL_60_18</name>
    <dbReference type="NCBI Taxonomy" id="1817768"/>
    <lineage>
        <taxon>Bacteria</taxon>
        <taxon>Pseudomonadati</taxon>
        <taxon>Pseudomonadota</taxon>
        <taxon>Candidatus Muproteobacteria</taxon>
    </lineage>
</organism>
<gene>
    <name evidence="1" type="ORF">A3A87_03030</name>
</gene>
<comment type="caution">
    <text evidence="1">The sequence shown here is derived from an EMBL/GenBank/DDBJ whole genome shotgun (WGS) entry which is preliminary data.</text>
</comment>
<sequence length="93" mass="11354">MEFEWDLSREVVNVRRHRVTFSEAVESFLDPHGFQLVDAKHSREEQRFYWVGKSEAERILTTRFTRRGKKIRIIGSAEWRKFKRLYHETTKPE</sequence>
<dbReference type="STRING" id="1817768.A3A87_03030"/>
<proteinExistence type="predicted"/>
<evidence type="ECO:0000313" key="2">
    <source>
        <dbReference type="Proteomes" id="UP000179037"/>
    </source>
</evidence>
<dbReference type="Gene3D" id="3.10.450.530">
    <property type="entry name" value="Ribonuclease toxin, BrnT, of type II toxin-antitoxin system"/>
    <property type="match status" value="1"/>
</dbReference>